<keyword evidence="8" id="KW-1133">Transmembrane helix</keyword>
<protein>
    <submittedName>
        <fullName evidence="10">Signal peptide peptidase SppA</fullName>
    </submittedName>
</protein>
<gene>
    <name evidence="10" type="primary">sppA</name>
    <name evidence="10" type="ORF">ENJ46_04970</name>
</gene>
<dbReference type="SUPFAM" id="SSF52096">
    <property type="entry name" value="ClpP/crotonase"/>
    <property type="match status" value="2"/>
</dbReference>
<evidence type="ECO:0000256" key="5">
    <source>
        <dbReference type="ARBA" id="ARBA00022825"/>
    </source>
</evidence>
<reference evidence="10" key="1">
    <citation type="journal article" date="2020" name="mSystems">
        <title>Genome- and Community-Level Interaction Insights into Carbon Utilization and Element Cycling Functions of Hydrothermarchaeota in Hydrothermal Sediment.</title>
        <authorList>
            <person name="Zhou Z."/>
            <person name="Liu Y."/>
            <person name="Xu W."/>
            <person name="Pan J."/>
            <person name="Luo Z.H."/>
            <person name="Li M."/>
        </authorList>
    </citation>
    <scope>NUCLEOTIDE SEQUENCE [LARGE SCALE GENOMIC DNA]</scope>
    <source>
        <strain evidence="10">HyVt-489</strain>
    </source>
</reference>
<evidence type="ECO:0000256" key="6">
    <source>
        <dbReference type="ARBA" id="ARBA00023136"/>
    </source>
</evidence>
<evidence type="ECO:0000256" key="2">
    <source>
        <dbReference type="ARBA" id="ARBA00008683"/>
    </source>
</evidence>
<keyword evidence="3" id="KW-0645">Protease</keyword>
<dbReference type="NCBIfam" id="TIGR00705">
    <property type="entry name" value="SppA_67K"/>
    <property type="match status" value="1"/>
</dbReference>
<sequence>MRQFFISLLGSIVGFFVALFLMFIFFAMIIGLAVQSASSQKTKPKGGIILNMDLRVPMRDHGNSNPLFGGNAPTLINTVRTLHRAKSDDKVKGLFLRANGWGMSPSTAEELRLAIKDFQSSGKFVIAWAQGFEGTSFSGYHGVSTADEIWLQDTTGFALSGYRAEIEFLGGVLDKFDAKPEFIKFHEYKNAVNTYTETTLTPAHKESMTSLLQSLSDTTLDQIANDRNMSTNQLVDFFAGSPYSAEQAKEFGLIDKLGHYAAAREYAKEKAGKGSSFQDITDYGTGINLSGPVIAFVGGQGTILPGNSSDGSNPFSNNVTMGGDTVSKALMKAAKDKNVKAIVFRVNSPGGSPAASDQIWDAVRRAKEEGKPVVVSMGQYAASGGYYVAANADRIVAMPMTITGSIGVFGGKVVLKDTLAKIGYNIEAINTGGEYASVHSAFEPWSASNREGYRRSLESIYKDFTSRVAEGRNLPLERVLEIAKGRVWTGAQAKEIGLVDELGGFMKALNVAKELADIDADKDVRIKIFPRALTTQEQLEQILNVSAEAAASLDELRVLAQTPEFKALISARETLQNSQDMQLQAYIPDIQ</sequence>
<evidence type="ECO:0000256" key="7">
    <source>
        <dbReference type="PIRSR" id="PIRSR001217-1"/>
    </source>
</evidence>
<dbReference type="NCBIfam" id="TIGR00706">
    <property type="entry name" value="SppA_dom"/>
    <property type="match status" value="1"/>
</dbReference>
<evidence type="ECO:0000256" key="4">
    <source>
        <dbReference type="ARBA" id="ARBA00022801"/>
    </source>
</evidence>
<evidence type="ECO:0000313" key="11">
    <source>
        <dbReference type="Proteomes" id="UP000886042"/>
    </source>
</evidence>
<comment type="subcellular location">
    <subcellularLocation>
        <location evidence="1">Membrane</location>
    </subcellularLocation>
</comment>
<dbReference type="InterPro" id="IPR029045">
    <property type="entry name" value="ClpP/crotonase-like_dom_sf"/>
</dbReference>
<keyword evidence="4" id="KW-0378">Hydrolase</keyword>
<comment type="caution">
    <text evidence="10">The sequence shown here is derived from an EMBL/GenBank/DDBJ whole genome shotgun (WGS) entry which is preliminary data.</text>
</comment>
<accession>A0A7C3GLW6</accession>
<dbReference type="EMBL" id="DRMN01000327">
    <property type="protein sequence ID" value="HFB55257.1"/>
    <property type="molecule type" value="Genomic_DNA"/>
</dbReference>
<dbReference type="Proteomes" id="UP000886042">
    <property type="component" value="Unassembled WGS sequence"/>
</dbReference>
<dbReference type="InterPro" id="IPR047217">
    <property type="entry name" value="S49_SppA_67K_type_N"/>
</dbReference>
<evidence type="ECO:0000256" key="8">
    <source>
        <dbReference type="SAM" id="Phobius"/>
    </source>
</evidence>
<dbReference type="InterPro" id="IPR004634">
    <property type="entry name" value="Pept_S49_pIV"/>
</dbReference>
<keyword evidence="5" id="KW-0720">Serine protease</keyword>
<dbReference type="InterPro" id="IPR047272">
    <property type="entry name" value="S49_SppA_C"/>
</dbReference>
<comment type="similarity">
    <text evidence="2">Belongs to the peptidase S49 family.</text>
</comment>
<feature type="active site" description="Nucleophile" evidence="7">
    <location>
        <position position="383"/>
    </location>
</feature>
<dbReference type="PIRSF" id="PIRSF001217">
    <property type="entry name" value="Protease_4_SppA"/>
    <property type="match status" value="1"/>
</dbReference>
<dbReference type="InterPro" id="IPR004635">
    <property type="entry name" value="Pept_S49_SppA"/>
</dbReference>
<dbReference type="PANTHER" id="PTHR33209">
    <property type="entry name" value="PROTEASE 4"/>
    <property type="match status" value="1"/>
</dbReference>
<evidence type="ECO:0000313" key="10">
    <source>
        <dbReference type="EMBL" id="HFB55257.1"/>
    </source>
</evidence>
<feature type="active site" description="Proton donor/acceptor" evidence="7">
    <location>
        <position position="189"/>
    </location>
</feature>
<dbReference type="GO" id="GO:0004176">
    <property type="term" value="F:ATP-dependent peptidase activity"/>
    <property type="evidence" value="ECO:0007669"/>
    <property type="project" value="InterPro"/>
</dbReference>
<dbReference type="InterPro" id="IPR001907">
    <property type="entry name" value="ClpP"/>
</dbReference>
<keyword evidence="6 8" id="KW-0472">Membrane</keyword>
<dbReference type="PANTHER" id="PTHR33209:SF1">
    <property type="entry name" value="PEPTIDASE S49 DOMAIN-CONTAINING PROTEIN"/>
    <property type="match status" value="1"/>
</dbReference>
<proteinExistence type="inferred from homology"/>
<dbReference type="CDD" id="cd07018">
    <property type="entry name" value="S49_SppA_67K_type"/>
    <property type="match status" value="1"/>
</dbReference>
<keyword evidence="8" id="KW-0812">Transmembrane</keyword>
<evidence type="ECO:0000256" key="3">
    <source>
        <dbReference type="ARBA" id="ARBA00022670"/>
    </source>
</evidence>
<name>A0A7C3GLW6_9PROT</name>
<dbReference type="GO" id="GO:0004252">
    <property type="term" value="F:serine-type endopeptidase activity"/>
    <property type="evidence" value="ECO:0007669"/>
    <property type="project" value="InterPro"/>
</dbReference>
<feature type="domain" description="Peptidase S49" evidence="9">
    <location>
        <begin position="118"/>
        <end position="271"/>
    </location>
</feature>
<dbReference type="InterPro" id="IPR002142">
    <property type="entry name" value="Peptidase_S49"/>
</dbReference>
<dbReference type="AlphaFoldDB" id="A0A7C3GLW6"/>
<dbReference type="PRINTS" id="PR00127">
    <property type="entry name" value="CLPPROTEASEP"/>
</dbReference>
<dbReference type="CDD" id="cd07023">
    <property type="entry name" value="S49_Sppa_N_C"/>
    <property type="match status" value="1"/>
</dbReference>
<evidence type="ECO:0000259" key="9">
    <source>
        <dbReference type="Pfam" id="PF01343"/>
    </source>
</evidence>
<feature type="domain" description="Peptidase S49" evidence="9">
    <location>
        <begin position="366"/>
        <end position="518"/>
    </location>
</feature>
<dbReference type="Gene3D" id="3.90.226.10">
    <property type="entry name" value="2-enoyl-CoA Hydratase, Chain A, domain 1"/>
    <property type="match status" value="4"/>
</dbReference>
<evidence type="ECO:0000256" key="1">
    <source>
        <dbReference type="ARBA" id="ARBA00004370"/>
    </source>
</evidence>
<organism evidence="10 11">
    <name type="scientific">Hellea balneolensis</name>
    <dbReference type="NCBI Taxonomy" id="287478"/>
    <lineage>
        <taxon>Bacteria</taxon>
        <taxon>Pseudomonadati</taxon>
        <taxon>Pseudomonadota</taxon>
        <taxon>Alphaproteobacteria</taxon>
        <taxon>Maricaulales</taxon>
        <taxon>Robiginitomaculaceae</taxon>
        <taxon>Hellea</taxon>
    </lineage>
</organism>
<dbReference type="Pfam" id="PF01343">
    <property type="entry name" value="Peptidase_S49"/>
    <property type="match status" value="2"/>
</dbReference>
<feature type="transmembrane region" description="Helical" evidence="8">
    <location>
        <begin position="12"/>
        <end position="34"/>
    </location>
</feature>
<dbReference type="GO" id="GO:0006465">
    <property type="term" value="P:signal peptide processing"/>
    <property type="evidence" value="ECO:0007669"/>
    <property type="project" value="InterPro"/>
</dbReference>
<dbReference type="GO" id="GO:0016020">
    <property type="term" value="C:membrane"/>
    <property type="evidence" value="ECO:0007669"/>
    <property type="project" value="UniProtKB-SubCell"/>
</dbReference>